<protein>
    <submittedName>
        <fullName evidence="5">Nitroreductase family protein</fullName>
    </submittedName>
</protein>
<evidence type="ECO:0000313" key="6">
    <source>
        <dbReference type="Proteomes" id="UP001596547"/>
    </source>
</evidence>
<dbReference type="InterPro" id="IPR000415">
    <property type="entry name" value="Nitroreductase-like"/>
</dbReference>
<keyword evidence="3" id="KW-0560">Oxidoreductase</keyword>
<evidence type="ECO:0000256" key="2">
    <source>
        <dbReference type="ARBA" id="ARBA00022643"/>
    </source>
</evidence>
<dbReference type="GeneID" id="79317026"/>
<dbReference type="Gene3D" id="3.40.109.10">
    <property type="entry name" value="NADH Oxidase"/>
    <property type="match status" value="1"/>
</dbReference>
<dbReference type="InterPro" id="IPR050627">
    <property type="entry name" value="Nitroreductase/BluB"/>
</dbReference>
<comment type="caution">
    <text evidence="5">The sequence shown here is derived from an EMBL/GenBank/DDBJ whole genome shotgun (WGS) entry which is preliminary data.</text>
</comment>
<dbReference type="Proteomes" id="UP001596547">
    <property type="component" value="Unassembled WGS sequence"/>
</dbReference>
<feature type="domain" description="Nitroreductase" evidence="4">
    <location>
        <begin position="69"/>
        <end position="145"/>
    </location>
</feature>
<keyword evidence="1" id="KW-0285">Flavoprotein</keyword>
<evidence type="ECO:0000256" key="3">
    <source>
        <dbReference type="ARBA" id="ARBA00023002"/>
    </source>
</evidence>
<dbReference type="PANTHER" id="PTHR23026">
    <property type="entry name" value="NADPH NITROREDUCTASE"/>
    <property type="match status" value="1"/>
</dbReference>
<dbReference type="SUPFAM" id="SSF55469">
    <property type="entry name" value="FMN-dependent nitroreductase-like"/>
    <property type="match status" value="1"/>
</dbReference>
<dbReference type="RefSeq" id="WP_276306378.1">
    <property type="nucleotide sequence ID" value="NZ_CP119993.1"/>
</dbReference>
<evidence type="ECO:0000259" key="4">
    <source>
        <dbReference type="Pfam" id="PF00881"/>
    </source>
</evidence>
<dbReference type="InterPro" id="IPR029479">
    <property type="entry name" value="Nitroreductase"/>
</dbReference>
<sequence>MELRECLSADRATRDFADRSVPIRTVERLIDYARRAGSGHNRQPWTFIALRERENIDTLAAFGEYTTPLRRAPLGLVLAVDGSDSRHRREHNVFDCGRAGQNLMLAAAEAGLGTVPQGLRDRGSAGSFLDLPPDKRVLIGFAVGYPASTQDETIEGVDKDGELDHPGRKPVDELLHWETHA</sequence>
<gene>
    <name evidence="5" type="ORF">ACFQPE_18575</name>
</gene>
<keyword evidence="6" id="KW-1185">Reference proteome</keyword>
<dbReference type="Pfam" id="PF00881">
    <property type="entry name" value="Nitroreductase"/>
    <property type="match status" value="2"/>
</dbReference>
<dbReference type="AlphaFoldDB" id="A0ABD6AEQ7"/>
<dbReference type="GO" id="GO:0016491">
    <property type="term" value="F:oxidoreductase activity"/>
    <property type="evidence" value="ECO:0007669"/>
    <property type="project" value="UniProtKB-KW"/>
</dbReference>
<proteinExistence type="predicted"/>
<reference evidence="5 6" key="1">
    <citation type="journal article" date="2019" name="Int. J. Syst. Evol. Microbiol.">
        <title>The Global Catalogue of Microorganisms (GCM) 10K type strain sequencing project: providing services to taxonomists for standard genome sequencing and annotation.</title>
        <authorList>
            <consortium name="The Broad Institute Genomics Platform"/>
            <consortium name="The Broad Institute Genome Sequencing Center for Infectious Disease"/>
            <person name="Wu L."/>
            <person name="Ma J."/>
        </authorList>
    </citation>
    <scope>NUCLEOTIDE SEQUENCE [LARGE SCALE GENOMIC DNA]</scope>
    <source>
        <strain evidence="5 6">PSR21</strain>
    </source>
</reference>
<keyword evidence="2" id="KW-0288">FMN</keyword>
<dbReference type="EMBL" id="JBHTBF010000003">
    <property type="protein sequence ID" value="MFC7318786.1"/>
    <property type="molecule type" value="Genomic_DNA"/>
</dbReference>
<evidence type="ECO:0000256" key="1">
    <source>
        <dbReference type="ARBA" id="ARBA00022630"/>
    </source>
</evidence>
<organism evidence="5 6">
    <name type="scientific">Halomarina halobia</name>
    <dbReference type="NCBI Taxonomy" id="3033386"/>
    <lineage>
        <taxon>Archaea</taxon>
        <taxon>Methanobacteriati</taxon>
        <taxon>Methanobacteriota</taxon>
        <taxon>Stenosarchaea group</taxon>
        <taxon>Halobacteria</taxon>
        <taxon>Halobacteriales</taxon>
        <taxon>Natronomonadaceae</taxon>
        <taxon>Halomarina</taxon>
    </lineage>
</organism>
<evidence type="ECO:0000313" key="5">
    <source>
        <dbReference type="EMBL" id="MFC7318786.1"/>
    </source>
</evidence>
<name>A0ABD6AEQ7_9EURY</name>
<dbReference type="PANTHER" id="PTHR23026:SF90">
    <property type="entry name" value="IODOTYROSINE DEIODINASE 1"/>
    <property type="match status" value="1"/>
</dbReference>
<feature type="domain" description="Nitroreductase" evidence="4">
    <location>
        <begin position="11"/>
        <end position="57"/>
    </location>
</feature>
<accession>A0ABD6AEQ7</accession>